<reference evidence="2" key="1">
    <citation type="submission" date="2017-03" db="EMBL/GenBank/DDBJ databases">
        <title>Draft genome sequence of Moraxella equi CCUG 4950T type strain.</title>
        <authorList>
            <person name="Salva-Serra F."/>
            <person name="Engstrom-Jakobsson H."/>
            <person name="Thorell K."/>
            <person name="Jaen-Luchoro D."/>
            <person name="Gonzales-Siles L."/>
            <person name="Karlsson R."/>
            <person name="Yazdan S."/>
            <person name="Boulund F."/>
            <person name="Johnning A."/>
            <person name="Engstrand L."/>
            <person name="Kristiansson E."/>
            <person name="Moore E."/>
        </authorList>
    </citation>
    <scope>NUCLEOTIDE SEQUENCE [LARGE SCALE GENOMIC DNA]</scope>
    <source>
        <strain evidence="2">CCUG 4441</strain>
    </source>
</reference>
<name>A0A1V4GYN9_MORLA</name>
<gene>
    <name evidence="1" type="ORF">B5J94_05580</name>
</gene>
<dbReference type="Pfam" id="PF14903">
    <property type="entry name" value="WG_beta_rep"/>
    <property type="match status" value="1"/>
</dbReference>
<evidence type="ECO:0008006" key="3">
    <source>
        <dbReference type="Google" id="ProtNLM"/>
    </source>
</evidence>
<dbReference type="EMBL" id="MXAN01000035">
    <property type="protein sequence ID" value="OPH37441.1"/>
    <property type="molecule type" value="Genomic_DNA"/>
</dbReference>
<dbReference type="AlphaFoldDB" id="A0A1V4GYN9"/>
<accession>A0A1V4GYN9</accession>
<dbReference type="Proteomes" id="UP000191025">
    <property type="component" value="Unassembled WGS sequence"/>
</dbReference>
<comment type="caution">
    <text evidence="1">The sequence shown here is derived from an EMBL/GenBank/DDBJ whole genome shotgun (WGS) entry which is preliminary data.</text>
</comment>
<dbReference type="PANTHER" id="PTHR37841">
    <property type="entry name" value="GLR2918 PROTEIN"/>
    <property type="match status" value="1"/>
</dbReference>
<dbReference type="InterPro" id="IPR032774">
    <property type="entry name" value="WG_beta_rep"/>
</dbReference>
<proteinExistence type="predicted"/>
<organism evidence="1 2">
    <name type="scientific">Moraxella lacunata</name>
    <dbReference type="NCBI Taxonomy" id="477"/>
    <lineage>
        <taxon>Bacteria</taxon>
        <taxon>Pseudomonadati</taxon>
        <taxon>Pseudomonadota</taxon>
        <taxon>Gammaproteobacteria</taxon>
        <taxon>Moraxellales</taxon>
        <taxon>Moraxellaceae</taxon>
        <taxon>Moraxella</taxon>
    </lineage>
</organism>
<dbReference type="PANTHER" id="PTHR37841:SF1">
    <property type="entry name" value="DUF3298 DOMAIN-CONTAINING PROTEIN"/>
    <property type="match status" value="1"/>
</dbReference>
<sequence length="69" mass="7849">MEYSEGLLAVKKDSKWGYADTTGEVVIDLTYEHASGFSEGMAVIRLNEKYGFIRPLSKLPQLKIINRRN</sequence>
<protein>
    <recommendedName>
        <fullName evidence="3">WG repeat-containing protein</fullName>
    </recommendedName>
</protein>
<evidence type="ECO:0000313" key="1">
    <source>
        <dbReference type="EMBL" id="OPH37441.1"/>
    </source>
</evidence>
<evidence type="ECO:0000313" key="2">
    <source>
        <dbReference type="Proteomes" id="UP000191025"/>
    </source>
</evidence>